<name>A0A841QG36_9PROT</name>
<dbReference type="AlphaFoldDB" id="A0A841QG36"/>
<organism evidence="3 4">
    <name type="scientific">Acetobacter lovaniensis</name>
    <dbReference type="NCBI Taxonomy" id="104100"/>
    <lineage>
        <taxon>Bacteria</taxon>
        <taxon>Pseudomonadati</taxon>
        <taxon>Pseudomonadota</taxon>
        <taxon>Alphaproteobacteria</taxon>
        <taxon>Acetobacterales</taxon>
        <taxon>Acetobacteraceae</taxon>
        <taxon>Acetobacter</taxon>
    </lineage>
</organism>
<dbReference type="EMBL" id="JACHIE010000007">
    <property type="protein sequence ID" value="MBB6457325.1"/>
    <property type="molecule type" value="Genomic_DNA"/>
</dbReference>
<evidence type="ECO:0000256" key="2">
    <source>
        <dbReference type="SAM" id="SignalP"/>
    </source>
</evidence>
<dbReference type="Proteomes" id="UP000578000">
    <property type="component" value="Unassembled WGS sequence"/>
</dbReference>
<evidence type="ECO:0000313" key="4">
    <source>
        <dbReference type="Proteomes" id="UP000578000"/>
    </source>
</evidence>
<feature type="chain" id="PRO_5032612848" description="DUF2155 domain-containing protein" evidence="2">
    <location>
        <begin position="30"/>
        <end position="219"/>
    </location>
</feature>
<comment type="caution">
    <text evidence="3">The sequence shown here is derived from an EMBL/GenBank/DDBJ whole genome shotgun (WGS) entry which is preliminary data.</text>
</comment>
<protein>
    <recommendedName>
        <fullName evidence="5">DUF2155 domain-containing protein</fullName>
    </recommendedName>
</protein>
<reference evidence="3 4" key="1">
    <citation type="submission" date="2020-08" db="EMBL/GenBank/DDBJ databases">
        <title>Genomic Encyclopedia of Type Strains, Phase IV (KMG-IV): sequencing the most valuable type-strain genomes for metagenomic binning, comparative biology and taxonomic classification.</title>
        <authorList>
            <person name="Goeker M."/>
        </authorList>
    </citation>
    <scope>NUCLEOTIDE SEQUENCE [LARGE SCALE GENOMIC DNA]</scope>
    <source>
        <strain evidence="3 4">DSM 4491</strain>
    </source>
</reference>
<feature type="compositionally biased region" description="Pro residues" evidence="1">
    <location>
        <begin position="183"/>
        <end position="203"/>
    </location>
</feature>
<dbReference type="Pfam" id="PF09923">
    <property type="entry name" value="DUF2155"/>
    <property type="match status" value="1"/>
</dbReference>
<evidence type="ECO:0000313" key="3">
    <source>
        <dbReference type="EMBL" id="MBB6457325.1"/>
    </source>
</evidence>
<proteinExistence type="predicted"/>
<gene>
    <name evidence="3" type="ORF">HNR55_001916</name>
</gene>
<keyword evidence="4" id="KW-1185">Reference proteome</keyword>
<feature type="region of interest" description="Disordered" evidence="1">
    <location>
        <begin position="160"/>
        <end position="219"/>
    </location>
</feature>
<evidence type="ECO:0008006" key="5">
    <source>
        <dbReference type="Google" id="ProtNLM"/>
    </source>
</evidence>
<sequence>MMLLLRGRCAHMLAAGLSGLAGYGGVACATGTPLAPPAVYPAGTWQGKGTAVVRVLDRLDAHVEVLSVPVGSEAIHYKNLDILARRCLQRPPTRAPDAAAWLEIQDTHPGGASFKGWMLAAEPGIGVLESSVYDVRMVKCAGDDMAPFLPALPKPVVPSPLPEAAPVDGGAGTGQNTQTLPAQPVPPGLVAPPVAPPVAPRPATPNNANPFQPDSDGAY</sequence>
<dbReference type="RefSeq" id="WP_242005533.1">
    <property type="nucleotide sequence ID" value="NZ_BAABDB010000032.1"/>
</dbReference>
<keyword evidence="2" id="KW-0732">Signal</keyword>
<dbReference type="InterPro" id="IPR019225">
    <property type="entry name" value="DUF2155"/>
</dbReference>
<feature type="signal peptide" evidence="2">
    <location>
        <begin position="1"/>
        <end position="29"/>
    </location>
</feature>
<dbReference type="PROSITE" id="PS51257">
    <property type="entry name" value="PROKAR_LIPOPROTEIN"/>
    <property type="match status" value="1"/>
</dbReference>
<accession>A0A841QG36</accession>
<evidence type="ECO:0000256" key="1">
    <source>
        <dbReference type="SAM" id="MobiDB-lite"/>
    </source>
</evidence>